<evidence type="ECO:0000256" key="2">
    <source>
        <dbReference type="ARBA" id="ARBA00005038"/>
    </source>
</evidence>
<dbReference type="EC" id="4.4.1.1" evidence="4"/>
<dbReference type="Gene3D" id="3.90.1140.10">
    <property type="entry name" value="Cyclic phosphodiesterase"/>
    <property type="match status" value="1"/>
</dbReference>
<dbReference type="PANTHER" id="PTHR11808">
    <property type="entry name" value="TRANS-SULFURATION ENZYME FAMILY MEMBER"/>
    <property type="match status" value="1"/>
</dbReference>
<evidence type="ECO:0000313" key="12">
    <source>
        <dbReference type="Proteomes" id="UP001151287"/>
    </source>
</evidence>
<dbReference type="OrthoDB" id="3512640at2759"/>
<dbReference type="PANTHER" id="PTHR11808:SF15">
    <property type="entry name" value="CYSTATHIONINE GAMMA-LYASE"/>
    <property type="match status" value="1"/>
</dbReference>
<dbReference type="InterPro" id="IPR015424">
    <property type="entry name" value="PyrdxlP-dep_Trfase"/>
</dbReference>
<comment type="cofactor">
    <cofactor evidence="1 10">
        <name>pyridoxal 5'-phosphate</name>
        <dbReference type="ChEBI" id="CHEBI:597326"/>
    </cofactor>
</comment>
<comment type="caution">
    <text evidence="11">The sequence shown here is derived from an EMBL/GenBank/DDBJ whole genome shotgun (WGS) entry which is preliminary data.</text>
</comment>
<name>A0A9P9Z9A5_9POAL</name>
<comment type="subunit">
    <text evidence="9">Forms homodimers. May form homotetramers from two homodimers.</text>
</comment>
<dbReference type="GO" id="GO:0004123">
    <property type="term" value="F:cystathionine gamma-lyase activity"/>
    <property type="evidence" value="ECO:0007669"/>
    <property type="project" value="TreeGrafter"/>
</dbReference>
<evidence type="ECO:0000256" key="10">
    <source>
        <dbReference type="RuleBase" id="RU362118"/>
    </source>
</evidence>
<evidence type="ECO:0000256" key="6">
    <source>
        <dbReference type="ARBA" id="ARBA00023192"/>
    </source>
</evidence>
<dbReference type="InterPro" id="IPR054542">
    <property type="entry name" value="Cys_met_metab_PP"/>
</dbReference>
<dbReference type="NCBIfam" id="NF005871">
    <property type="entry name" value="PRK07811.1"/>
    <property type="match status" value="1"/>
</dbReference>
<evidence type="ECO:0000256" key="1">
    <source>
        <dbReference type="ARBA" id="ARBA00001933"/>
    </source>
</evidence>
<dbReference type="GO" id="GO:0019346">
    <property type="term" value="P:transsulfuration"/>
    <property type="evidence" value="ECO:0007669"/>
    <property type="project" value="InterPro"/>
</dbReference>
<dbReference type="Gene3D" id="3.40.640.10">
    <property type="entry name" value="Type I PLP-dependent aspartate aminotransferase-like (Major domain)"/>
    <property type="match status" value="1"/>
</dbReference>
<keyword evidence="6" id="KW-0198">Cysteine biosynthesis</keyword>
<keyword evidence="6" id="KW-0028">Amino-acid biosynthesis</keyword>
<dbReference type="GO" id="GO:0047804">
    <property type="term" value="F:cysteine-S-conjugate beta-lyase activity"/>
    <property type="evidence" value="ECO:0007669"/>
    <property type="project" value="UniProtKB-ARBA"/>
</dbReference>
<keyword evidence="5 10" id="KW-0663">Pyridoxal phosphate</keyword>
<dbReference type="AlphaFoldDB" id="A0A9P9Z9A5"/>
<dbReference type="FunFam" id="3.40.640.10:FF:000009">
    <property type="entry name" value="Cystathionine gamma-synthase homolog"/>
    <property type="match status" value="1"/>
</dbReference>
<dbReference type="Gene3D" id="3.90.1150.10">
    <property type="entry name" value="Aspartate Aminotransferase, domain 1"/>
    <property type="match status" value="1"/>
</dbReference>
<dbReference type="InterPro" id="IPR015422">
    <property type="entry name" value="PyrdxlP-dep_Trfase_small"/>
</dbReference>
<evidence type="ECO:0000256" key="4">
    <source>
        <dbReference type="ARBA" id="ARBA00012085"/>
    </source>
</evidence>
<organism evidence="11 12">
    <name type="scientific">Rhynchospora breviuscula</name>
    <dbReference type="NCBI Taxonomy" id="2022672"/>
    <lineage>
        <taxon>Eukaryota</taxon>
        <taxon>Viridiplantae</taxon>
        <taxon>Streptophyta</taxon>
        <taxon>Embryophyta</taxon>
        <taxon>Tracheophyta</taxon>
        <taxon>Spermatophyta</taxon>
        <taxon>Magnoliopsida</taxon>
        <taxon>Liliopsida</taxon>
        <taxon>Poales</taxon>
        <taxon>Cyperaceae</taxon>
        <taxon>Cyperoideae</taxon>
        <taxon>Rhynchosporeae</taxon>
        <taxon>Rhynchospora</taxon>
    </lineage>
</organism>
<proteinExistence type="inferred from homology"/>
<comment type="catalytic activity">
    <reaction evidence="8">
        <text>L,L-cystathionine + H2O = L-homocysteine + pyruvate + NH4(+)</text>
        <dbReference type="Rhea" id="RHEA:13965"/>
        <dbReference type="ChEBI" id="CHEBI:15361"/>
        <dbReference type="ChEBI" id="CHEBI:15377"/>
        <dbReference type="ChEBI" id="CHEBI:28938"/>
        <dbReference type="ChEBI" id="CHEBI:58161"/>
        <dbReference type="ChEBI" id="CHEBI:58199"/>
    </reaction>
    <physiologicalReaction direction="left-to-right" evidence="8">
        <dbReference type="Rhea" id="RHEA:13966"/>
    </physiologicalReaction>
</comment>
<keyword evidence="12" id="KW-1185">Reference proteome</keyword>
<dbReference type="EMBL" id="JAMQYH010000009">
    <property type="protein sequence ID" value="KAJ1684714.1"/>
    <property type="molecule type" value="Genomic_DNA"/>
</dbReference>
<dbReference type="GO" id="GO:0003962">
    <property type="term" value="F:cystathionine gamma-synthase activity"/>
    <property type="evidence" value="ECO:0007669"/>
    <property type="project" value="TreeGrafter"/>
</dbReference>
<dbReference type="GO" id="GO:0019343">
    <property type="term" value="P:cysteine biosynthetic process via cystathionine"/>
    <property type="evidence" value="ECO:0007669"/>
    <property type="project" value="TreeGrafter"/>
</dbReference>
<gene>
    <name evidence="11" type="ORF">LUZ63_019985</name>
</gene>
<comment type="similarity">
    <text evidence="3 10">Belongs to the trans-sulfuration enzymes family.</text>
</comment>
<comment type="pathway">
    <text evidence="2">Amino-acid biosynthesis; L-cysteine biosynthesis; L-cysteine from L-homocysteine and L-serine: step 2/2.</text>
</comment>
<dbReference type="InterPro" id="IPR015421">
    <property type="entry name" value="PyrdxlP-dep_Trfase_major"/>
</dbReference>
<dbReference type="CDD" id="cd00614">
    <property type="entry name" value="CGS_like"/>
    <property type="match status" value="1"/>
</dbReference>
<sequence>MGAVDAPRIVSLAVDEEVQARWDEVRRAHFPKNRLVVGAHVTLFHALPPGLDVEQALGAASDREPFAVRVAEVVPLGRGTAFRLESEELRALHRDLQQRWSEHLTRQDAHGLHAHVTVQNKVTPEQARETVERLREDFAAHDVGRVSDEQTYGFETRAIHAGYEPDPSTGAVIPPIYATSTYKQDGVGGLRGGYEYSRSGNPTRTALEGALAAVEGGTHAYAFASGLAAEDTLLRALADPGQHLVLPDDAYGGTFRLVDQVARRWGLEHTPAPVSDVEAVRAAIRPGQTRVVWVETPTNPLLSIADVEALAGVAHEAGALLVVDNTFASPYLQRPLSLGADVVVHSTTKYVGGHSDVVGGALVTSDDALAERLGFHQNAMGAVAGPFDAWLTLRGLKTLGPRMDRHCDNAERVVELLSAHPGVSHVYYPGLTDHPGHDVAARQMDRFGGMVSFRVAAGQDAALEVCRRTSVFTLGESLGGVESLIEHPGLMTHASVAGTDLEVPPDLVRLSVGIETAEDLLADLEQALPSAP</sequence>
<dbReference type="Pfam" id="PF01053">
    <property type="entry name" value="Cys_Met_Meta_PP"/>
    <property type="match status" value="1"/>
</dbReference>
<dbReference type="PROSITE" id="PS00868">
    <property type="entry name" value="CYS_MET_METAB_PP"/>
    <property type="match status" value="1"/>
</dbReference>
<evidence type="ECO:0000256" key="3">
    <source>
        <dbReference type="ARBA" id="ARBA00009077"/>
    </source>
</evidence>
<reference evidence="11" key="1">
    <citation type="journal article" date="2022" name="Cell">
        <title>Repeat-based holocentromeres influence genome architecture and karyotype evolution.</title>
        <authorList>
            <person name="Hofstatter P.G."/>
            <person name="Thangavel G."/>
            <person name="Lux T."/>
            <person name="Neumann P."/>
            <person name="Vondrak T."/>
            <person name="Novak P."/>
            <person name="Zhang M."/>
            <person name="Costa L."/>
            <person name="Castellani M."/>
            <person name="Scott A."/>
            <person name="Toegelov H."/>
            <person name="Fuchs J."/>
            <person name="Mata-Sucre Y."/>
            <person name="Dias Y."/>
            <person name="Vanzela A.L.L."/>
            <person name="Huettel B."/>
            <person name="Almeida C.C.S."/>
            <person name="Simkova H."/>
            <person name="Souza G."/>
            <person name="Pedrosa-Harand A."/>
            <person name="Macas J."/>
            <person name="Mayer K.F.X."/>
            <person name="Houben A."/>
            <person name="Marques A."/>
        </authorList>
    </citation>
    <scope>NUCLEOTIDE SEQUENCE</scope>
    <source>
        <strain evidence="11">RhyBre1mFocal</strain>
    </source>
</reference>
<evidence type="ECO:0000256" key="8">
    <source>
        <dbReference type="ARBA" id="ARBA00052283"/>
    </source>
</evidence>
<evidence type="ECO:0000256" key="9">
    <source>
        <dbReference type="ARBA" id="ARBA00064715"/>
    </source>
</evidence>
<evidence type="ECO:0000256" key="7">
    <source>
        <dbReference type="ARBA" id="ARBA00029853"/>
    </source>
</evidence>
<dbReference type="SUPFAM" id="SSF53383">
    <property type="entry name" value="PLP-dependent transferases"/>
    <property type="match status" value="1"/>
</dbReference>
<evidence type="ECO:0000256" key="5">
    <source>
        <dbReference type="ARBA" id="ARBA00022898"/>
    </source>
</evidence>
<dbReference type="Proteomes" id="UP001151287">
    <property type="component" value="Unassembled WGS sequence"/>
</dbReference>
<dbReference type="GO" id="GO:0030170">
    <property type="term" value="F:pyridoxal phosphate binding"/>
    <property type="evidence" value="ECO:0007669"/>
    <property type="project" value="InterPro"/>
</dbReference>
<dbReference type="Pfam" id="PF13563">
    <property type="entry name" value="2_5_RNA_ligase2"/>
    <property type="match status" value="1"/>
</dbReference>
<dbReference type="GO" id="GO:0005737">
    <property type="term" value="C:cytoplasm"/>
    <property type="evidence" value="ECO:0007669"/>
    <property type="project" value="TreeGrafter"/>
</dbReference>
<evidence type="ECO:0000313" key="11">
    <source>
        <dbReference type="EMBL" id="KAJ1684714.1"/>
    </source>
</evidence>
<dbReference type="InterPro" id="IPR000277">
    <property type="entry name" value="Cys/Met-Metab_PyrdxlP-dep_enz"/>
</dbReference>
<accession>A0A9P9Z9A5</accession>
<protein>
    <recommendedName>
        <fullName evidence="4">cystathionine gamma-lyase</fullName>
        <ecNumber evidence="4">4.4.1.1</ecNumber>
    </recommendedName>
    <alternativeName>
        <fullName evidence="7">Gamma-cystathionase</fullName>
    </alternativeName>
</protein>